<dbReference type="HOGENOM" id="CLU_2163883_0_0_6"/>
<reference evidence="2" key="1">
    <citation type="journal article" date="2011" name="Genome Biol. Evol.">
        <title>Massive genomic decay in Serratia symbiotica, a recently evolved symbiont of aphids.</title>
        <authorList>
            <person name="Burke G.R."/>
            <person name="Moran N.A."/>
        </authorList>
    </citation>
    <scope>NUCLEOTIDE SEQUENCE [LARGE SCALE GENOMIC DNA]</scope>
    <source>
        <strain evidence="2">Tucson</strain>
    </source>
</reference>
<accession>E9CN50</accession>
<evidence type="ECO:0000313" key="1">
    <source>
        <dbReference type="EMBL" id="EFW12103.1"/>
    </source>
</evidence>
<organism evidence="1 2">
    <name type="scientific">Serratia symbiotica str. Tucson</name>
    <dbReference type="NCBI Taxonomy" id="914128"/>
    <lineage>
        <taxon>Bacteria</taxon>
        <taxon>Pseudomonadati</taxon>
        <taxon>Pseudomonadota</taxon>
        <taxon>Gammaproteobacteria</taxon>
        <taxon>Enterobacterales</taxon>
        <taxon>Yersiniaceae</taxon>
        <taxon>Serratia</taxon>
        <taxon>Serratia symbiotica</taxon>
    </lineage>
</organism>
<dbReference type="EMBL" id="GL636117">
    <property type="protein sequence ID" value="EFW12103.1"/>
    <property type="molecule type" value="Genomic_DNA"/>
</dbReference>
<dbReference type="Proteomes" id="UP000013568">
    <property type="component" value="Unassembled WGS sequence"/>
</dbReference>
<feature type="non-terminal residue" evidence="1">
    <location>
        <position position="1"/>
    </location>
</feature>
<gene>
    <name evidence="1" type="ORF">SSYM_1761</name>
</gene>
<protein>
    <submittedName>
        <fullName evidence="1">Uncharacterized protein</fullName>
    </submittedName>
</protein>
<sequence>SFQRLASSKFTCLRDWSEHIKNRQIHHLNYSLLNPCCLRSTLTLSCCITDDRFHHTLYLGGPVIKYDLSCALKATGINSSTPCQYTLQKCVAGCVAIRKPALFRGGLVGAW</sequence>
<evidence type="ECO:0000313" key="2">
    <source>
        <dbReference type="Proteomes" id="UP000013568"/>
    </source>
</evidence>
<dbReference type="AlphaFoldDB" id="E9CN50"/>
<keyword evidence="2" id="KW-1185">Reference proteome</keyword>
<name>E9CN50_9GAMM</name>
<proteinExistence type="predicted"/>